<evidence type="ECO:0000313" key="2">
    <source>
        <dbReference type="Proteomes" id="UP000222601"/>
    </source>
</evidence>
<evidence type="ECO:0000313" key="1">
    <source>
        <dbReference type="EMBL" id="AQY55271.1"/>
    </source>
</evidence>
<dbReference type="EMBL" id="KY619305">
    <property type="protein sequence ID" value="AQY55271.1"/>
    <property type="molecule type" value="Genomic_DNA"/>
</dbReference>
<organism evidence="1">
    <name type="scientific">Escherichia phage vB_EcoS_ESCO41</name>
    <dbReference type="NCBI Taxonomy" id="2496547"/>
    <lineage>
        <taxon>Viruses</taxon>
        <taxon>Duplodnaviria</taxon>
        <taxon>Heunggongvirae</taxon>
        <taxon>Uroviricota</taxon>
        <taxon>Caudoviricetes</taxon>
        <taxon>Drexlerviridae</taxon>
        <taxon>Nouzillyvirus</taxon>
        <taxon>Nouzillyvirus ESCO41</taxon>
    </lineage>
</organism>
<proteinExistence type="predicted"/>
<reference evidence="1" key="1">
    <citation type="submission" date="2017-02" db="EMBL/GenBank/DDBJ databases">
        <title>Characterization of a new coliphage vB_EcoS_ESCO41.</title>
        <authorList>
            <person name="Trotereau A."/>
            <person name="Schouler C."/>
        </authorList>
    </citation>
    <scope>NUCLEOTIDE SEQUENCE [LARGE SCALE GENOMIC DNA]</scope>
</reference>
<gene>
    <name evidence="1" type="ORF">ESCO41_00043</name>
</gene>
<accession>A0A1U9WQZ3</accession>
<protein>
    <submittedName>
        <fullName evidence="1">Uncharacterized protein</fullName>
    </submittedName>
</protein>
<keyword evidence="2" id="KW-1185">Reference proteome</keyword>
<dbReference type="Proteomes" id="UP000222601">
    <property type="component" value="Segment"/>
</dbReference>
<sequence>MKMGKVSMSKIKKGDVIKCIGARGYEFFNGCEYTVEKVDSQGYVYVYSDEGNKVAIDYPVCQTYGTFKKVD</sequence>
<name>A0A1U9WQZ3_9CAUD</name>